<sequence>MATQIKVRGYHIDVFQHVNNARYLEFYESDSWAWLDRQHFHDWVRKRKFAMVVVNINVNYYRGAIIGDELTIASRVEKINAKNFKCYQQITRERQGKKEMISDALMKFVFIDVVLNKAVVIDGELLEKIEQLEQISKNDANEFI</sequence>
<protein>
    <submittedName>
        <fullName evidence="1">Thioesterase superfamily protein</fullName>
    </submittedName>
</protein>
<keyword evidence="2" id="KW-1185">Reference proteome</keyword>
<dbReference type="HOGENOM" id="CLU_101141_4_2_6"/>
<dbReference type="InterPro" id="IPR029069">
    <property type="entry name" value="HotDog_dom_sf"/>
</dbReference>
<dbReference type="Gene3D" id="3.10.129.10">
    <property type="entry name" value="Hotdog Thioesterase"/>
    <property type="match status" value="1"/>
</dbReference>
<accession>K8WA64</accession>
<dbReference type="GO" id="GO:0047617">
    <property type="term" value="F:fatty acyl-CoA hydrolase activity"/>
    <property type="evidence" value="ECO:0007669"/>
    <property type="project" value="TreeGrafter"/>
</dbReference>
<dbReference type="EMBL" id="AKKL01000047">
    <property type="protein sequence ID" value="EKT54352.1"/>
    <property type="molecule type" value="Genomic_DNA"/>
</dbReference>
<dbReference type="SUPFAM" id="SSF54637">
    <property type="entry name" value="Thioesterase/thiol ester dehydrase-isomerase"/>
    <property type="match status" value="1"/>
</dbReference>
<dbReference type="Pfam" id="PF13279">
    <property type="entry name" value="4HBT_2"/>
    <property type="match status" value="1"/>
</dbReference>
<evidence type="ECO:0000313" key="1">
    <source>
        <dbReference type="EMBL" id="EKT54352.1"/>
    </source>
</evidence>
<dbReference type="InterPro" id="IPR050563">
    <property type="entry name" value="4-hydroxybenzoyl-CoA_TE"/>
</dbReference>
<dbReference type="eggNOG" id="COG0824">
    <property type="taxonomic scope" value="Bacteria"/>
</dbReference>
<dbReference type="PANTHER" id="PTHR31793">
    <property type="entry name" value="4-HYDROXYBENZOYL-COA THIOESTERASE FAMILY MEMBER"/>
    <property type="match status" value="1"/>
</dbReference>
<evidence type="ECO:0000313" key="2">
    <source>
        <dbReference type="Proteomes" id="UP000009336"/>
    </source>
</evidence>
<dbReference type="PATRIC" id="fig|1141662.3.peg.3448"/>
<comment type="caution">
    <text evidence="1">The sequence shown here is derived from an EMBL/GenBank/DDBJ whole genome shotgun (WGS) entry which is preliminary data.</text>
</comment>
<dbReference type="CDD" id="cd00586">
    <property type="entry name" value="4HBT"/>
    <property type="match status" value="1"/>
</dbReference>
<name>K8WA64_9GAMM</name>
<dbReference type="Proteomes" id="UP000009336">
    <property type="component" value="Unassembled WGS sequence"/>
</dbReference>
<dbReference type="OrthoDB" id="9799036at2"/>
<dbReference type="STRING" id="1141662.OOA_16996"/>
<proteinExistence type="predicted"/>
<reference evidence="1 2" key="1">
    <citation type="journal article" date="2012" name="BMC Genomics">
        <title>Comparative genomics of bacteria in the genus Providencia isolated from wild Drosophila melanogaster.</title>
        <authorList>
            <person name="Galac M.R."/>
            <person name="Lazzaro B.P."/>
        </authorList>
    </citation>
    <scope>NUCLEOTIDE SEQUENCE [LARGE SCALE GENOMIC DNA]</scope>
    <source>
        <strain evidence="1 2">DSM 19968</strain>
    </source>
</reference>
<organism evidence="1 2">
    <name type="scientific">Providencia burhodogranariea DSM 19968</name>
    <dbReference type="NCBI Taxonomy" id="1141662"/>
    <lineage>
        <taxon>Bacteria</taxon>
        <taxon>Pseudomonadati</taxon>
        <taxon>Pseudomonadota</taxon>
        <taxon>Gammaproteobacteria</taxon>
        <taxon>Enterobacterales</taxon>
        <taxon>Morganellaceae</taxon>
        <taxon>Providencia</taxon>
    </lineage>
</organism>
<dbReference type="RefSeq" id="WP_008913380.1">
    <property type="nucleotide sequence ID" value="NZ_KB233225.1"/>
</dbReference>
<gene>
    <name evidence="1" type="ORF">OOA_16996</name>
</gene>
<dbReference type="AlphaFoldDB" id="K8WA64"/>
<dbReference type="PANTHER" id="PTHR31793:SF24">
    <property type="entry name" value="LONG-CHAIN ACYL-COA THIOESTERASE FADM"/>
    <property type="match status" value="1"/>
</dbReference>